<comment type="caution">
    <text evidence="7">The sequence shown here is derived from an EMBL/GenBank/DDBJ whole genome shotgun (WGS) entry which is preliminary data.</text>
</comment>
<proteinExistence type="inferred from homology"/>
<comment type="catalytic activity">
    <reaction evidence="6">
        <text>L-lysyl-[protein] + 3 S-adenosyl-L-methionine = N(6),N(6),N(6)-trimethyl-L-lysyl-[protein] + 3 S-adenosyl-L-homocysteine + 3 H(+)</text>
        <dbReference type="Rhea" id="RHEA:54192"/>
        <dbReference type="Rhea" id="RHEA-COMP:9752"/>
        <dbReference type="Rhea" id="RHEA-COMP:13826"/>
        <dbReference type="ChEBI" id="CHEBI:15378"/>
        <dbReference type="ChEBI" id="CHEBI:29969"/>
        <dbReference type="ChEBI" id="CHEBI:57856"/>
        <dbReference type="ChEBI" id="CHEBI:59789"/>
        <dbReference type="ChEBI" id="CHEBI:61961"/>
    </reaction>
</comment>
<evidence type="ECO:0000313" key="7">
    <source>
        <dbReference type="EMBL" id="CAD2076899.1"/>
    </source>
</evidence>
<dbReference type="PANTHER" id="PTHR43648">
    <property type="entry name" value="ELECTRON TRANSFER FLAVOPROTEIN BETA SUBUNIT LYSINE METHYLTRANSFERASE"/>
    <property type="match status" value="1"/>
</dbReference>
<dbReference type="PIRSF" id="PIRSF000401">
    <property type="entry name" value="RPL11_MTase"/>
    <property type="match status" value="1"/>
</dbReference>
<dbReference type="HAMAP" id="MF_00735">
    <property type="entry name" value="Methyltr_PrmA"/>
    <property type="match status" value="1"/>
</dbReference>
<dbReference type="RefSeq" id="WP_186087556.1">
    <property type="nucleotide sequence ID" value="NZ_BMDB01000001.1"/>
</dbReference>
<dbReference type="Gene3D" id="3.40.50.150">
    <property type="entry name" value="Vaccinia Virus protein VP39"/>
    <property type="match status" value="1"/>
</dbReference>
<keyword evidence="7" id="KW-0687">Ribonucleoprotein</keyword>
<dbReference type="InterPro" id="IPR029063">
    <property type="entry name" value="SAM-dependent_MTases_sf"/>
</dbReference>
<evidence type="ECO:0000256" key="1">
    <source>
        <dbReference type="ARBA" id="ARBA00009741"/>
    </source>
</evidence>
<keyword evidence="4 6" id="KW-0808">Transferase</keyword>
<feature type="binding site" evidence="6">
    <location>
        <position position="161"/>
    </location>
    <ligand>
        <name>S-adenosyl-L-methionine</name>
        <dbReference type="ChEBI" id="CHEBI:59789"/>
    </ligand>
</feature>
<evidence type="ECO:0000256" key="2">
    <source>
        <dbReference type="ARBA" id="ARBA00022490"/>
    </source>
</evidence>
<evidence type="ECO:0000256" key="4">
    <source>
        <dbReference type="ARBA" id="ARBA00022679"/>
    </source>
</evidence>
<reference evidence="7 8" key="1">
    <citation type="submission" date="2020-07" db="EMBL/GenBank/DDBJ databases">
        <authorList>
            <person name="Criscuolo A."/>
        </authorList>
    </citation>
    <scope>NUCLEOTIDE SEQUENCE [LARGE SCALE GENOMIC DNA]</scope>
    <source>
        <strain evidence="8">CIP 111030</strain>
    </source>
</reference>
<dbReference type="EC" id="2.1.1.-" evidence="6"/>
<comment type="subcellular location">
    <subcellularLocation>
        <location evidence="6">Cytoplasm</location>
    </subcellularLocation>
</comment>
<gene>
    <name evidence="6 7" type="primary">prmA</name>
    <name evidence="7" type="ORF">JEOSCH030_01174</name>
</gene>
<dbReference type="GO" id="GO:0005737">
    <property type="term" value="C:cytoplasm"/>
    <property type="evidence" value="ECO:0007669"/>
    <property type="project" value="UniProtKB-SubCell"/>
</dbReference>
<dbReference type="NCBIfam" id="TIGR00406">
    <property type="entry name" value="prmA"/>
    <property type="match status" value="1"/>
</dbReference>
<dbReference type="SUPFAM" id="SSF53335">
    <property type="entry name" value="S-adenosyl-L-methionine-dependent methyltransferases"/>
    <property type="match status" value="1"/>
</dbReference>
<sequence length="311" mass="35242">MNWHKISIHTSVDNEEVFTEFLTEISNGISVDYSMDIMKSGVEDFDNKFRLNPDDYPDSDIRLTVYYDESVSVDEKISQIESFVRETTNLSDKEDVKITQTVVQETDWENEWKKYFHSFRVSDTFVIVPSWELDDHEIKLDDRLIKLDPGMAFGTGDHPTTSMCLKYIEKIVKPEHKIIDVGTGSGILTIGAHLMGARDLTATDIDELSLKVAKENLELNDIDGVDVHSADLLKNETSKYDIVIANILAHVIEMMITDAYDCINTGGYFISSGIIVEKRDDILAQLKETGFTVLEILEDNGWVSILAKKEA</sequence>
<evidence type="ECO:0000313" key="8">
    <source>
        <dbReference type="Proteomes" id="UP000521032"/>
    </source>
</evidence>
<keyword evidence="8" id="KW-1185">Reference proteome</keyword>
<dbReference type="PANTHER" id="PTHR43648:SF1">
    <property type="entry name" value="ELECTRON TRANSFER FLAVOPROTEIN BETA SUBUNIT LYSINE METHYLTRANSFERASE"/>
    <property type="match status" value="1"/>
</dbReference>
<dbReference type="InterPro" id="IPR004498">
    <property type="entry name" value="Ribosomal_PrmA_MeTrfase"/>
</dbReference>
<dbReference type="EMBL" id="CAJEWE010000010">
    <property type="protein sequence ID" value="CAD2076899.1"/>
    <property type="molecule type" value="Genomic_DNA"/>
</dbReference>
<keyword evidence="3 6" id="KW-0489">Methyltransferase</keyword>
<accession>A0A6V7RG39</accession>
<dbReference type="GO" id="GO:0005840">
    <property type="term" value="C:ribosome"/>
    <property type="evidence" value="ECO:0007669"/>
    <property type="project" value="UniProtKB-KW"/>
</dbReference>
<comment type="function">
    <text evidence="6">Methylates ribosomal protein L11.</text>
</comment>
<keyword evidence="5 6" id="KW-0949">S-adenosyl-L-methionine</keyword>
<evidence type="ECO:0000256" key="5">
    <source>
        <dbReference type="ARBA" id="ARBA00022691"/>
    </source>
</evidence>
<dbReference type="GO" id="GO:0008276">
    <property type="term" value="F:protein methyltransferase activity"/>
    <property type="evidence" value="ECO:0007669"/>
    <property type="project" value="UniProtKB-UniRule"/>
</dbReference>
<dbReference type="Pfam" id="PF06325">
    <property type="entry name" value="PrmA"/>
    <property type="match status" value="1"/>
</dbReference>
<protein>
    <recommendedName>
        <fullName evidence="6">Ribosomal protein L11 methyltransferase</fullName>
        <shortName evidence="6">L11 Mtase</shortName>
        <ecNumber evidence="6">2.1.1.-</ecNumber>
    </recommendedName>
</protein>
<dbReference type="InterPro" id="IPR050078">
    <property type="entry name" value="Ribosomal_L11_MeTrfase_PrmA"/>
</dbReference>
<dbReference type="AlphaFoldDB" id="A0A6V7RG39"/>
<keyword evidence="7" id="KW-0689">Ribosomal protein</keyword>
<dbReference type="CDD" id="cd02440">
    <property type="entry name" value="AdoMet_MTases"/>
    <property type="match status" value="1"/>
</dbReference>
<evidence type="ECO:0000256" key="6">
    <source>
        <dbReference type="HAMAP-Rule" id="MF_00735"/>
    </source>
</evidence>
<name>A0A6V7RG39_9BACL</name>
<keyword evidence="2 6" id="KW-0963">Cytoplasm</keyword>
<comment type="similarity">
    <text evidence="1 6">Belongs to the methyltransferase superfamily. PrmA family.</text>
</comment>
<dbReference type="GO" id="GO:0032259">
    <property type="term" value="P:methylation"/>
    <property type="evidence" value="ECO:0007669"/>
    <property type="project" value="UniProtKB-KW"/>
</dbReference>
<evidence type="ECO:0000256" key="3">
    <source>
        <dbReference type="ARBA" id="ARBA00022603"/>
    </source>
</evidence>
<feature type="binding site" evidence="6">
    <location>
        <position position="246"/>
    </location>
    <ligand>
        <name>S-adenosyl-L-methionine</name>
        <dbReference type="ChEBI" id="CHEBI:59789"/>
    </ligand>
</feature>
<feature type="binding site" evidence="6">
    <location>
        <position position="204"/>
    </location>
    <ligand>
        <name>S-adenosyl-L-methionine</name>
        <dbReference type="ChEBI" id="CHEBI:59789"/>
    </ligand>
</feature>
<dbReference type="Proteomes" id="UP000521032">
    <property type="component" value="Unassembled WGS sequence"/>
</dbReference>
<feature type="binding site" evidence="6">
    <location>
        <position position="182"/>
    </location>
    <ligand>
        <name>S-adenosyl-L-methionine</name>
        <dbReference type="ChEBI" id="CHEBI:59789"/>
    </ligand>
</feature>
<organism evidence="7 8">
    <name type="scientific">Phocicoccus schoeneichii</name>
    <dbReference type="NCBI Taxonomy" id="1812261"/>
    <lineage>
        <taxon>Bacteria</taxon>
        <taxon>Bacillati</taxon>
        <taxon>Bacillota</taxon>
        <taxon>Bacilli</taxon>
        <taxon>Bacillales</taxon>
        <taxon>Salinicoccaceae</taxon>
        <taxon>Phocicoccus</taxon>
    </lineage>
</organism>